<dbReference type="EMBL" id="JACHJL010000022">
    <property type="protein sequence ID" value="MBB5939290.1"/>
    <property type="molecule type" value="Genomic_DNA"/>
</dbReference>
<keyword evidence="3" id="KW-0804">Transcription</keyword>
<dbReference type="Gene3D" id="1.10.10.10">
    <property type="entry name" value="Winged helix-like DNA-binding domain superfamily/Winged helix DNA-binding domain"/>
    <property type="match status" value="1"/>
</dbReference>
<feature type="domain" description="HTH arsR-type" evidence="4">
    <location>
        <begin position="221"/>
        <end position="320"/>
    </location>
</feature>
<reference evidence="5 6" key="1">
    <citation type="submission" date="2020-08" db="EMBL/GenBank/DDBJ databases">
        <title>Genomic Encyclopedia of Type Strains, Phase III (KMG-III): the genomes of soil and plant-associated and newly described type strains.</title>
        <authorList>
            <person name="Whitman W."/>
        </authorList>
    </citation>
    <scope>NUCLEOTIDE SEQUENCE [LARGE SCALE GENOMIC DNA]</scope>
    <source>
        <strain evidence="5 6">CECT 8305</strain>
    </source>
</reference>
<dbReference type="GO" id="GO:0003677">
    <property type="term" value="F:DNA binding"/>
    <property type="evidence" value="ECO:0007669"/>
    <property type="project" value="UniProtKB-KW"/>
</dbReference>
<dbReference type="AlphaFoldDB" id="A0A7W9QFG3"/>
<organism evidence="5 6">
    <name type="scientific">Streptomyces zagrosensis</name>
    <dbReference type="NCBI Taxonomy" id="1042984"/>
    <lineage>
        <taxon>Bacteria</taxon>
        <taxon>Bacillati</taxon>
        <taxon>Actinomycetota</taxon>
        <taxon>Actinomycetes</taxon>
        <taxon>Kitasatosporales</taxon>
        <taxon>Streptomycetaceae</taxon>
        <taxon>Streptomyces</taxon>
    </lineage>
</organism>
<keyword evidence="2 5" id="KW-0238">DNA-binding</keyword>
<evidence type="ECO:0000259" key="4">
    <source>
        <dbReference type="PROSITE" id="PS50987"/>
    </source>
</evidence>
<evidence type="ECO:0000256" key="3">
    <source>
        <dbReference type="ARBA" id="ARBA00023163"/>
    </source>
</evidence>
<dbReference type="SUPFAM" id="SSF46785">
    <property type="entry name" value="Winged helix' DNA-binding domain"/>
    <property type="match status" value="1"/>
</dbReference>
<dbReference type="PROSITE" id="PS50987">
    <property type="entry name" value="HTH_ARSR_2"/>
    <property type="match status" value="1"/>
</dbReference>
<dbReference type="Pfam" id="PF01022">
    <property type="entry name" value="HTH_5"/>
    <property type="match status" value="1"/>
</dbReference>
<dbReference type="Proteomes" id="UP000588098">
    <property type="component" value="Unassembled WGS sequence"/>
</dbReference>
<name>A0A7W9QFG3_9ACTN</name>
<dbReference type="RefSeq" id="WP_184578090.1">
    <property type="nucleotide sequence ID" value="NZ_JACHJL010000022.1"/>
</dbReference>
<proteinExistence type="predicted"/>
<dbReference type="InterPro" id="IPR036390">
    <property type="entry name" value="WH_DNA-bd_sf"/>
</dbReference>
<dbReference type="InterPro" id="IPR011991">
    <property type="entry name" value="ArsR-like_HTH"/>
</dbReference>
<sequence length="320" mass="34860">MLRLHCTAEDLLHVTFAAQPAPLMEMVMALAALQRTDLPSSIGRWQRQATETLPPSARPLLELVTSTGRGPLFLDFLTSGVDEGIDLVRAASASFVRSELQRVCAPSPPSLWIRSLADQDQQAWSVLLQAISAAHGSLLGPHWKRLIYGFDAERAWRVRLMAEQGIQSAITSLAPGARWLGTTVEFDAPYDRDVVFDGEGLVLLPSMFWRGWPLLAARPDTAKVLVYPAMVPFPLLGNQPATDSLAVLLGRTRAAALEVLARQCTTSDLARELGISKSSASEHAKALRDARLISTTRDGKAVWHSCTPLGVDLLTATTHR</sequence>
<keyword evidence="1" id="KW-0805">Transcription regulation</keyword>
<evidence type="ECO:0000256" key="1">
    <source>
        <dbReference type="ARBA" id="ARBA00023015"/>
    </source>
</evidence>
<accession>A0A7W9QFG3</accession>
<evidence type="ECO:0000313" key="5">
    <source>
        <dbReference type="EMBL" id="MBB5939290.1"/>
    </source>
</evidence>
<dbReference type="SMART" id="SM00418">
    <property type="entry name" value="HTH_ARSR"/>
    <property type="match status" value="1"/>
</dbReference>
<dbReference type="InterPro" id="IPR001845">
    <property type="entry name" value="HTH_ArsR_DNA-bd_dom"/>
</dbReference>
<dbReference type="PANTHER" id="PTHR43132:SF8">
    <property type="entry name" value="HTH-TYPE TRANSCRIPTIONAL REGULATOR KMTR"/>
    <property type="match status" value="1"/>
</dbReference>
<evidence type="ECO:0000313" key="6">
    <source>
        <dbReference type="Proteomes" id="UP000588098"/>
    </source>
</evidence>
<protein>
    <submittedName>
        <fullName evidence="5">DNA-binding transcriptional ArsR family regulator</fullName>
    </submittedName>
</protein>
<dbReference type="GO" id="GO:0003700">
    <property type="term" value="F:DNA-binding transcription factor activity"/>
    <property type="evidence" value="ECO:0007669"/>
    <property type="project" value="InterPro"/>
</dbReference>
<dbReference type="CDD" id="cd00090">
    <property type="entry name" value="HTH_ARSR"/>
    <property type="match status" value="1"/>
</dbReference>
<evidence type="ECO:0000256" key="2">
    <source>
        <dbReference type="ARBA" id="ARBA00023125"/>
    </source>
</evidence>
<keyword evidence="6" id="KW-1185">Reference proteome</keyword>
<dbReference type="PANTHER" id="PTHR43132">
    <property type="entry name" value="ARSENICAL RESISTANCE OPERON REPRESSOR ARSR-RELATED"/>
    <property type="match status" value="1"/>
</dbReference>
<comment type="caution">
    <text evidence="5">The sequence shown here is derived from an EMBL/GenBank/DDBJ whole genome shotgun (WGS) entry which is preliminary data.</text>
</comment>
<dbReference type="InterPro" id="IPR036388">
    <property type="entry name" value="WH-like_DNA-bd_sf"/>
</dbReference>
<gene>
    <name evidence="5" type="ORF">FHS42_006383</name>
</gene>
<dbReference type="InterPro" id="IPR051011">
    <property type="entry name" value="Metal_resp_trans_reg"/>
</dbReference>